<dbReference type="GO" id="GO:0045944">
    <property type="term" value="P:positive regulation of transcription by RNA polymerase II"/>
    <property type="evidence" value="ECO:0007669"/>
    <property type="project" value="UniProtKB-ARBA"/>
</dbReference>
<dbReference type="InterPro" id="IPR036236">
    <property type="entry name" value="Znf_C2H2_sf"/>
</dbReference>
<comment type="subcellular location">
    <subcellularLocation>
        <location evidence="2">Cell membrane</location>
        <topology evidence="2">Peripheral membrane protein</topology>
        <orientation evidence="2">Cytoplasmic side</orientation>
    </subcellularLocation>
    <subcellularLocation>
        <location evidence="1">Nucleus</location>
    </subcellularLocation>
</comment>
<keyword evidence="10" id="KW-0472">Membrane</keyword>
<dbReference type="SUPFAM" id="SSF57667">
    <property type="entry name" value="beta-beta-alpha zinc fingers"/>
    <property type="match status" value="1"/>
</dbReference>
<keyword evidence="12" id="KW-0539">Nucleus</keyword>
<comment type="function">
    <text evidence="14">Transcription factor involved in the regulation of gene expression in response to extracellular amino acid levels. Synthesized as latent cytoplasmic precursor, which, upon a signal initiated by the plasma membrane SPS (SSY1-PTR3-SSY5) amino acid sensor system, becomes proteolytically activated and relocates to the nucleus, where it induces the expression of SPS-sensor-regulated genes, including the amino-acid permeases AGP1, BAP2, BAP3 and GNP1. Binding to promoters is facilitated by DAL81. Involved in the repression of genes subject to nitrogen catabolite repression and genes involved in stress response. Negatively regulated by inner nuclear membrane proteins ASI1, ASI2 and ASI3, which prevent unprocessed precursor forms that escape cytoplasmic anchoring from inducing SPS-sensor-regulated genes. May be involved in pre-tRNA splicing.</text>
</comment>
<dbReference type="EMBL" id="BTGD01000011">
    <property type="protein sequence ID" value="GMM57214.1"/>
    <property type="molecule type" value="Genomic_DNA"/>
</dbReference>
<keyword evidence="6" id="KW-0677">Repeat</keyword>
<dbReference type="PROSITE" id="PS50157">
    <property type="entry name" value="ZINC_FINGER_C2H2_2"/>
    <property type="match status" value="1"/>
</dbReference>
<keyword evidence="20" id="KW-1185">Reference proteome</keyword>
<feature type="region of interest" description="Disordered" evidence="17">
    <location>
        <begin position="70"/>
        <end position="101"/>
    </location>
</feature>
<dbReference type="InterPro" id="IPR051643">
    <property type="entry name" value="Transcr_Reg_ZincFinger"/>
</dbReference>
<evidence type="ECO:0000256" key="12">
    <source>
        <dbReference type="ARBA" id="ARBA00023242"/>
    </source>
</evidence>
<evidence type="ECO:0000256" key="5">
    <source>
        <dbReference type="ARBA" id="ARBA00022723"/>
    </source>
</evidence>
<evidence type="ECO:0000256" key="6">
    <source>
        <dbReference type="ARBA" id="ARBA00022737"/>
    </source>
</evidence>
<evidence type="ECO:0000256" key="15">
    <source>
        <dbReference type="ARBA" id="ARBA00073838"/>
    </source>
</evidence>
<dbReference type="GO" id="GO:0000981">
    <property type="term" value="F:DNA-binding transcription factor activity, RNA polymerase II-specific"/>
    <property type="evidence" value="ECO:0007669"/>
    <property type="project" value="TreeGrafter"/>
</dbReference>
<dbReference type="GO" id="GO:0008270">
    <property type="term" value="F:zinc ion binding"/>
    <property type="evidence" value="ECO:0007669"/>
    <property type="project" value="UniProtKB-KW"/>
</dbReference>
<evidence type="ECO:0000256" key="17">
    <source>
        <dbReference type="SAM" id="MobiDB-lite"/>
    </source>
</evidence>
<feature type="domain" description="C2H2-type" evidence="18">
    <location>
        <begin position="134"/>
        <end position="161"/>
    </location>
</feature>
<keyword evidence="5" id="KW-0479">Metal-binding</keyword>
<keyword evidence="7 16" id="KW-0863">Zinc-finger</keyword>
<keyword evidence="8" id="KW-0862">Zinc</keyword>
<organism evidence="19 20">
    <name type="scientific">Maudiozyma humilis</name>
    <name type="common">Sour dough yeast</name>
    <name type="synonym">Kazachstania humilis</name>
    <dbReference type="NCBI Taxonomy" id="51915"/>
    <lineage>
        <taxon>Eukaryota</taxon>
        <taxon>Fungi</taxon>
        <taxon>Dikarya</taxon>
        <taxon>Ascomycota</taxon>
        <taxon>Saccharomycotina</taxon>
        <taxon>Saccharomycetes</taxon>
        <taxon>Saccharomycetales</taxon>
        <taxon>Saccharomycetaceae</taxon>
        <taxon>Maudiozyma</taxon>
    </lineage>
</organism>
<dbReference type="InterPro" id="IPR013087">
    <property type="entry name" value="Znf_C2H2_type"/>
</dbReference>
<evidence type="ECO:0000256" key="10">
    <source>
        <dbReference type="ARBA" id="ARBA00023136"/>
    </source>
</evidence>
<evidence type="ECO:0000313" key="19">
    <source>
        <dbReference type="EMBL" id="GMM57214.1"/>
    </source>
</evidence>
<evidence type="ECO:0000256" key="3">
    <source>
        <dbReference type="ARBA" id="ARBA00022475"/>
    </source>
</evidence>
<keyword evidence="3" id="KW-1003">Cell membrane</keyword>
<dbReference type="FunFam" id="3.30.160.60:FF:002194">
    <property type="entry name" value="STP1p Transcription factor"/>
    <property type="match status" value="1"/>
</dbReference>
<keyword evidence="9" id="KW-0238">DNA-binding</keyword>
<dbReference type="PANTHER" id="PTHR24396:SF19">
    <property type="entry name" value="FI01119P"/>
    <property type="match status" value="1"/>
</dbReference>
<evidence type="ECO:0000256" key="1">
    <source>
        <dbReference type="ARBA" id="ARBA00004123"/>
    </source>
</evidence>
<dbReference type="Gene3D" id="3.30.160.60">
    <property type="entry name" value="Classic Zinc Finger"/>
    <property type="match status" value="1"/>
</dbReference>
<evidence type="ECO:0000313" key="20">
    <source>
        <dbReference type="Proteomes" id="UP001377567"/>
    </source>
</evidence>
<dbReference type="AlphaFoldDB" id="A0AAV5S3G1"/>
<dbReference type="PROSITE" id="PS00028">
    <property type="entry name" value="ZINC_FINGER_C2H2_1"/>
    <property type="match status" value="1"/>
</dbReference>
<evidence type="ECO:0000256" key="14">
    <source>
        <dbReference type="ARBA" id="ARBA00057128"/>
    </source>
</evidence>
<accession>A0AAV5S3G1</accession>
<name>A0AAV5S3G1_MAUHU</name>
<protein>
    <recommendedName>
        <fullName evidence="15">Transcription factor STP1</fullName>
    </recommendedName>
</protein>
<keyword evidence="4" id="KW-0819">tRNA processing</keyword>
<evidence type="ECO:0000256" key="13">
    <source>
        <dbReference type="ARBA" id="ARBA00038616"/>
    </source>
</evidence>
<evidence type="ECO:0000256" key="16">
    <source>
        <dbReference type="PROSITE-ProRule" id="PRU00042"/>
    </source>
</evidence>
<proteinExistence type="predicted"/>
<evidence type="ECO:0000256" key="9">
    <source>
        <dbReference type="ARBA" id="ARBA00023125"/>
    </source>
</evidence>
<sequence length="376" mass="41475">MDYKEYSKNSVDALLDSLLYGGGQGVFAEESEAQIEGTLDPQELHMDSKNSLITFNVEDEAPMQFSLASETAPGASAFSSPEDKTPEKPGTATMKMKKMAPTAPVAKKRTVAMVKAETEMDLESQPGALETGPFVCHYCDASFRMRGYLTRHIKKHAIEKAYKCPFFRADAPPELRCHNSGGFSRRDTYKTHLKARHLSFPAGVRPQDRSRSAGHCTQCGERCSNTESWVECHIESGECGGLPSDYVRTVKSERKSGKLRAIRTSSGHARFISTAKSVIEPKILMNKEALEAIAIVAKGENVSDTASDEGASPRAQDIGDYTPLDEEQAPGQAYAGAEELSIVEAAPTGEFSPGRLYERDFTSTRRYNRLYEREFR</sequence>
<dbReference type="GO" id="GO:0005886">
    <property type="term" value="C:plasma membrane"/>
    <property type="evidence" value="ECO:0007669"/>
    <property type="project" value="UniProtKB-SubCell"/>
</dbReference>
<dbReference type="Proteomes" id="UP001377567">
    <property type="component" value="Unassembled WGS sequence"/>
</dbReference>
<dbReference type="GO" id="GO:0005634">
    <property type="term" value="C:nucleus"/>
    <property type="evidence" value="ECO:0007669"/>
    <property type="project" value="UniProtKB-SubCell"/>
</dbReference>
<dbReference type="GO" id="GO:0000978">
    <property type="term" value="F:RNA polymerase II cis-regulatory region sequence-specific DNA binding"/>
    <property type="evidence" value="ECO:0007669"/>
    <property type="project" value="TreeGrafter"/>
</dbReference>
<evidence type="ECO:0000256" key="11">
    <source>
        <dbReference type="ARBA" id="ARBA00023145"/>
    </source>
</evidence>
<evidence type="ECO:0000256" key="7">
    <source>
        <dbReference type="ARBA" id="ARBA00022771"/>
    </source>
</evidence>
<reference evidence="19 20" key="1">
    <citation type="journal article" date="2023" name="Elife">
        <title>Identification of key yeast species and microbe-microbe interactions impacting larval growth of Drosophila in the wild.</title>
        <authorList>
            <person name="Mure A."/>
            <person name="Sugiura Y."/>
            <person name="Maeda R."/>
            <person name="Honda K."/>
            <person name="Sakurai N."/>
            <person name="Takahashi Y."/>
            <person name="Watada M."/>
            <person name="Katoh T."/>
            <person name="Gotoh A."/>
            <person name="Gotoh Y."/>
            <person name="Taniguchi I."/>
            <person name="Nakamura K."/>
            <person name="Hayashi T."/>
            <person name="Katayama T."/>
            <person name="Uemura T."/>
            <person name="Hattori Y."/>
        </authorList>
    </citation>
    <scope>NUCLEOTIDE SEQUENCE [LARGE SCALE GENOMIC DNA]</scope>
    <source>
        <strain evidence="19 20">KH-74</strain>
    </source>
</reference>
<evidence type="ECO:0000256" key="8">
    <source>
        <dbReference type="ARBA" id="ARBA00022833"/>
    </source>
</evidence>
<dbReference type="GO" id="GO:0008033">
    <property type="term" value="P:tRNA processing"/>
    <property type="evidence" value="ECO:0007669"/>
    <property type="project" value="UniProtKB-KW"/>
</dbReference>
<evidence type="ECO:0000256" key="4">
    <source>
        <dbReference type="ARBA" id="ARBA00022694"/>
    </source>
</evidence>
<comment type="subunit">
    <text evidence="13">Interacts (via Region II) with SSY5; protease component of the SPS-sensor.</text>
</comment>
<dbReference type="PANTHER" id="PTHR24396">
    <property type="entry name" value="ZINC FINGER PROTEIN"/>
    <property type="match status" value="1"/>
</dbReference>
<evidence type="ECO:0000259" key="18">
    <source>
        <dbReference type="PROSITE" id="PS50157"/>
    </source>
</evidence>
<evidence type="ECO:0000256" key="2">
    <source>
        <dbReference type="ARBA" id="ARBA00004413"/>
    </source>
</evidence>
<gene>
    <name evidence="19" type="ORF">DAKH74_038300</name>
</gene>
<comment type="caution">
    <text evidence="19">The sequence shown here is derived from an EMBL/GenBank/DDBJ whole genome shotgun (WGS) entry which is preliminary data.</text>
</comment>
<keyword evidence="11" id="KW-0865">Zymogen</keyword>
<dbReference type="SMART" id="SM00355">
    <property type="entry name" value="ZnF_C2H2"/>
    <property type="match status" value="2"/>
</dbReference>